<dbReference type="Gene3D" id="1.20.120.160">
    <property type="entry name" value="HPT domain"/>
    <property type="match status" value="1"/>
</dbReference>
<dbReference type="PANTHER" id="PTHR45339">
    <property type="entry name" value="HYBRID SIGNAL TRANSDUCTION HISTIDINE KINASE J"/>
    <property type="match status" value="1"/>
</dbReference>
<gene>
    <name evidence="20" type="ORF">ACFFGX_13160</name>
</gene>
<dbReference type="SUPFAM" id="SSF55874">
    <property type="entry name" value="ATPase domain of HSP90 chaperone/DNA topoisomerase II/histidine kinase"/>
    <property type="match status" value="1"/>
</dbReference>
<dbReference type="Gene3D" id="3.40.50.2300">
    <property type="match status" value="1"/>
</dbReference>
<dbReference type="Pfam" id="PF00512">
    <property type="entry name" value="HisKA"/>
    <property type="match status" value="1"/>
</dbReference>
<dbReference type="InterPro" id="IPR003661">
    <property type="entry name" value="HisK_dim/P_dom"/>
</dbReference>
<dbReference type="InterPro" id="IPR005467">
    <property type="entry name" value="His_kinase_dom"/>
</dbReference>
<dbReference type="PROSITE" id="PS50109">
    <property type="entry name" value="HIS_KIN"/>
    <property type="match status" value="1"/>
</dbReference>
<keyword evidence="7 16" id="KW-0812">Transmembrane</keyword>
<comment type="catalytic activity">
    <reaction evidence="1">
        <text>ATP + protein L-histidine = ADP + protein N-phospho-L-histidine.</text>
        <dbReference type="EC" id="2.7.13.3"/>
    </reaction>
</comment>
<evidence type="ECO:0000256" key="10">
    <source>
        <dbReference type="ARBA" id="ARBA00022840"/>
    </source>
</evidence>
<dbReference type="GO" id="GO:0005524">
    <property type="term" value="F:ATP binding"/>
    <property type="evidence" value="ECO:0007669"/>
    <property type="project" value="UniProtKB-KW"/>
</dbReference>
<dbReference type="PANTHER" id="PTHR45339:SF1">
    <property type="entry name" value="HYBRID SIGNAL TRANSDUCTION HISTIDINE KINASE J"/>
    <property type="match status" value="1"/>
</dbReference>
<dbReference type="CDD" id="cd06225">
    <property type="entry name" value="HAMP"/>
    <property type="match status" value="1"/>
</dbReference>
<evidence type="ECO:0000256" key="3">
    <source>
        <dbReference type="ARBA" id="ARBA00012438"/>
    </source>
</evidence>
<dbReference type="SUPFAM" id="SSF47384">
    <property type="entry name" value="Homodimeric domain of signal transducing histidine kinase"/>
    <property type="match status" value="1"/>
</dbReference>
<keyword evidence="6" id="KW-0808">Transferase</keyword>
<dbReference type="EMBL" id="JBHLSS010000081">
    <property type="protein sequence ID" value="MFC0710452.1"/>
    <property type="molecule type" value="Genomic_DNA"/>
</dbReference>
<dbReference type="SUPFAM" id="SSF158472">
    <property type="entry name" value="HAMP domain-like"/>
    <property type="match status" value="1"/>
</dbReference>
<name>A0ABV6SLP8_AZOPA</name>
<dbReference type="CDD" id="cd00082">
    <property type="entry name" value="HisKA"/>
    <property type="match status" value="1"/>
</dbReference>
<dbReference type="PROSITE" id="PS50110">
    <property type="entry name" value="RESPONSE_REGULATORY"/>
    <property type="match status" value="1"/>
</dbReference>
<dbReference type="SMART" id="SM00448">
    <property type="entry name" value="REC"/>
    <property type="match status" value="1"/>
</dbReference>
<feature type="modified residue" description="4-aspartylphosphate" evidence="14">
    <location>
        <position position="612"/>
    </location>
</feature>
<feature type="domain" description="Response regulatory" evidence="18">
    <location>
        <begin position="560"/>
        <end position="679"/>
    </location>
</feature>
<evidence type="ECO:0000256" key="13">
    <source>
        <dbReference type="ARBA" id="ARBA00023136"/>
    </source>
</evidence>
<evidence type="ECO:0000256" key="12">
    <source>
        <dbReference type="ARBA" id="ARBA00023012"/>
    </source>
</evidence>
<dbReference type="Proteomes" id="UP001589891">
    <property type="component" value="Unassembled WGS sequence"/>
</dbReference>
<comment type="subcellular location">
    <subcellularLocation>
        <location evidence="2">Cell membrane</location>
        <topology evidence="2">Multi-pass membrane protein</topology>
    </subcellularLocation>
</comment>
<evidence type="ECO:0000256" key="4">
    <source>
        <dbReference type="ARBA" id="ARBA00022475"/>
    </source>
</evidence>
<feature type="transmembrane region" description="Helical" evidence="16">
    <location>
        <begin position="191"/>
        <end position="212"/>
    </location>
</feature>
<dbReference type="EC" id="2.7.13.3" evidence="3"/>
<dbReference type="Gene3D" id="6.10.340.10">
    <property type="match status" value="1"/>
</dbReference>
<keyword evidence="4" id="KW-1003">Cell membrane</keyword>
<evidence type="ECO:0000256" key="1">
    <source>
        <dbReference type="ARBA" id="ARBA00000085"/>
    </source>
</evidence>
<dbReference type="Pfam" id="PF00072">
    <property type="entry name" value="Response_reg"/>
    <property type="match status" value="1"/>
</dbReference>
<evidence type="ECO:0000256" key="5">
    <source>
        <dbReference type="ARBA" id="ARBA00022553"/>
    </source>
</evidence>
<evidence type="ECO:0000256" key="15">
    <source>
        <dbReference type="SAM" id="MobiDB-lite"/>
    </source>
</evidence>
<feature type="compositionally biased region" description="Low complexity" evidence="15">
    <location>
        <begin position="544"/>
        <end position="553"/>
    </location>
</feature>
<evidence type="ECO:0000256" key="9">
    <source>
        <dbReference type="ARBA" id="ARBA00022777"/>
    </source>
</evidence>
<keyword evidence="5 14" id="KW-0597">Phosphoprotein</keyword>
<keyword evidence="8" id="KW-0547">Nucleotide-binding</keyword>
<evidence type="ECO:0000259" key="18">
    <source>
        <dbReference type="PROSITE" id="PS50110"/>
    </source>
</evidence>
<keyword evidence="13 16" id="KW-0472">Membrane</keyword>
<keyword evidence="21" id="KW-1185">Reference proteome</keyword>
<dbReference type="InterPro" id="IPR001789">
    <property type="entry name" value="Sig_transdc_resp-reg_receiver"/>
</dbReference>
<keyword evidence="10 20" id="KW-0067">ATP-binding</keyword>
<evidence type="ECO:0000259" key="17">
    <source>
        <dbReference type="PROSITE" id="PS50109"/>
    </source>
</evidence>
<feature type="region of interest" description="Disordered" evidence="15">
    <location>
        <begin position="528"/>
        <end position="554"/>
    </location>
</feature>
<dbReference type="InterPro" id="IPR036890">
    <property type="entry name" value="HATPase_C_sf"/>
</dbReference>
<keyword evidence="12" id="KW-0902">Two-component regulatory system</keyword>
<dbReference type="SMART" id="SM00387">
    <property type="entry name" value="HATPase_c"/>
    <property type="match status" value="1"/>
</dbReference>
<dbReference type="InterPro" id="IPR024478">
    <property type="entry name" value="HlyB_4HB_MCP"/>
</dbReference>
<protein>
    <recommendedName>
        <fullName evidence="3">histidine kinase</fullName>
        <ecNumber evidence="3">2.7.13.3</ecNumber>
    </recommendedName>
</protein>
<organism evidence="20 21">
    <name type="scientific">Azorhizophilus paspali</name>
    <name type="common">Azotobacter paspali</name>
    <dbReference type="NCBI Taxonomy" id="69963"/>
    <lineage>
        <taxon>Bacteria</taxon>
        <taxon>Pseudomonadati</taxon>
        <taxon>Pseudomonadota</taxon>
        <taxon>Gammaproteobacteria</taxon>
        <taxon>Pseudomonadales</taxon>
        <taxon>Pseudomonadaceae</taxon>
        <taxon>Azorhizophilus</taxon>
    </lineage>
</organism>
<evidence type="ECO:0000313" key="20">
    <source>
        <dbReference type="EMBL" id="MFC0710452.1"/>
    </source>
</evidence>
<dbReference type="Pfam" id="PF02518">
    <property type="entry name" value="HATPase_c"/>
    <property type="match status" value="1"/>
</dbReference>
<feature type="domain" description="Histidine kinase" evidence="17">
    <location>
        <begin position="296"/>
        <end position="517"/>
    </location>
</feature>
<dbReference type="PRINTS" id="PR00344">
    <property type="entry name" value="BCTRLSENSOR"/>
</dbReference>
<keyword evidence="9" id="KW-0418">Kinase</keyword>
<dbReference type="InterPro" id="IPR003594">
    <property type="entry name" value="HATPase_dom"/>
</dbReference>
<dbReference type="SUPFAM" id="SSF47226">
    <property type="entry name" value="Histidine-containing phosphotransfer domain, HPT domain"/>
    <property type="match status" value="1"/>
</dbReference>
<evidence type="ECO:0000256" key="16">
    <source>
        <dbReference type="SAM" id="Phobius"/>
    </source>
</evidence>
<dbReference type="CDD" id="cd16922">
    <property type="entry name" value="HATPase_EvgS-ArcB-TorS-like"/>
    <property type="match status" value="1"/>
</dbReference>
<reference evidence="20 21" key="1">
    <citation type="submission" date="2024-09" db="EMBL/GenBank/DDBJ databases">
        <authorList>
            <person name="Sun Q."/>
            <person name="Mori K."/>
        </authorList>
    </citation>
    <scope>NUCLEOTIDE SEQUENCE [LARGE SCALE GENOMIC DNA]</scope>
    <source>
        <strain evidence="20 21">NCAIM B.01794</strain>
    </source>
</reference>
<dbReference type="PROSITE" id="PS50885">
    <property type="entry name" value="HAMP"/>
    <property type="match status" value="1"/>
</dbReference>
<dbReference type="SMART" id="SM00388">
    <property type="entry name" value="HisKA"/>
    <property type="match status" value="1"/>
</dbReference>
<dbReference type="CDD" id="cd17546">
    <property type="entry name" value="REC_hyHK_CKI1_RcsC-like"/>
    <property type="match status" value="1"/>
</dbReference>
<dbReference type="InterPro" id="IPR003660">
    <property type="entry name" value="HAMP_dom"/>
</dbReference>
<dbReference type="Pfam" id="PF01627">
    <property type="entry name" value="Hpt"/>
    <property type="match status" value="1"/>
</dbReference>
<evidence type="ECO:0000256" key="11">
    <source>
        <dbReference type="ARBA" id="ARBA00022989"/>
    </source>
</evidence>
<dbReference type="SMART" id="SM00304">
    <property type="entry name" value="HAMP"/>
    <property type="match status" value="1"/>
</dbReference>
<dbReference type="InterPro" id="IPR036097">
    <property type="entry name" value="HisK_dim/P_sf"/>
</dbReference>
<dbReference type="SUPFAM" id="SSF52172">
    <property type="entry name" value="CheY-like"/>
    <property type="match status" value="1"/>
</dbReference>
<sequence length="826" mass="89287">MPVLTPFANLRLTTKILLLVGLLGSIALAISIYSMANMRSVDRGYRGLIEQQAQSALLLSDAALLLSDSSKLVYAVLTEQEERKMRAVNGVVSGLQKEFDATLARIRPLIPGRAAALDAIAAQAPAVFEHARAIVEAAARWRGDRALRIIHEGFEPALRALQADMEALRGASIAEFGHASVELNRTTNRTIVAAAIAVVGGLLLVLALSGYLSITQISRPITALTRIMERLTDRHYDDAIPGTGRRDEVGTMAQALQVFKDSMQRADRLSIEVAKSEQARLLSEQIAREKTAFLALMSHEIRTPLNAMLGMTQLALKSELSPPQRMRIETILRAGRHLLSIINDILDLSKIDSGKLVLEKTDFELEHLLADVVGMLADKAADKGLPLHVRVAAGAPRMLVGDPMRISQILLNYLDNAIKFTQQGEIELEIEVCPDGTEHWLLTGSVRDTGIGMDTRQVANLFQAFRQADASITRRFGGTGLGLAICRRLAESMDGSTGASSTPGAGSTFWFSARLGRSALSEPAPLSMVRPEENAGPDGPAPAAPSSAPGQDSRALHGRRVLLVDDNALNRTVATGLLESRGLQVDAVDDGQAALDTLRAAPDDHYAAVLMDMQMPVMDGLTATRLLRTEPRFARLPILAMTANATREDIAATAEAGMNAHIAKPIDESALWDILRRWISREAVEAGSERNIPAPAAAETEDAPSMEIFTPVPLRELRQLLAPARFEALLAMFEEDCRARCLQIGEAARAGHVDALRQEAHDLVSTAGSFGLLALLALGLELRRAAQTHDMRATLHVAARIERATGEGLRALRATFPPLRPADAER</sequence>
<evidence type="ECO:0000256" key="2">
    <source>
        <dbReference type="ARBA" id="ARBA00004651"/>
    </source>
</evidence>
<feature type="transmembrane region" description="Helical" evidence="16">
    <location>
        <begin position="16"/>
        <end position="36"/>
    </location>
</feature>
<dbReference type="InterPro" id="IPR036641">
    <property type="entry name" value="HPT_dom_sf"/>
</dbReference>
<comment type="caution">
    <text evidence="20">The sequence shown here is derived from an EMBL/GenBank/DDBJ whole genome shotgun (WGS) entry which is preliminary data.</text>
</comment>
<proteinExistence type="predicted"/>
<evidence type="ECO:0000256" key="6">
    <source>
        <dbReference type="ARBA" id="ARBA00022679"/>
    </source>
</evidence>
<evidence type="ECO:0000256" key="7">
    <source>
        <dbReference type="ARBA" id="ARBA00022692"/>
    </source>
</evidence>
<evidence type="ECO:0000259" key="19">
    <source>
        <dbReference type="PROSITE" id="PS50885"/>
    </source>
</evidence>
<dbReference type="InterPro" id="IPR004358">
    <property type="entry name" value="Sig_transdc_His_kin-like_C"/>
</dbReference>
<dbReference type="Pfam" id="PF12729">
    <property type="entry name" value="4HB_MCP_1"/>
    <property type="match status" value="1"/>
</dbReference>
<evidence type="ECO:0000256" key="8">
    <source>
        <dbReference type="ARBA" id="ARBA00022741"/>
    </source>
</evidence>
<dbReference type="Pfam" id="PF00672">
    <property type="entry name" value="HAMP"/>
    <property type="match status" value="1"/>
</dbReference>
<dbReference type="Gene3D" id="3.30.565.10">
    <property type="entry name" value="Histidine kinase-like ATPase, C-terminal domain"/>
    <property type="match status" value="1"/>
</dbReference>
<evidence type="ECO:0000256" key="14">
    <source>
        <dbReference type="PROSITE-ProRule" id="PRU00169"/>
    </source>
</evidence>
<accession>A0ABV6SLP8</accession>
<dbReference type="InterPro" id="IPR011006">
    <property type="entry name" value="CheY-like_superfamily"/>
</dbReference>
<evidence type="ECO:0000313" key="21">
    <source>
        <dbReference type="Proteomes" id="UP001589891"/>
    </source>
</evidence>
<dbReference type="Gene3D" id="1.10.287.130">
    <property type="match status" value="1"/>
</dbReference>
<dbReference type="RefSeq" id="WP_376946513.1">
    <property type="nucleotide sequence ID" value="NZ_CP171449.1"/>
</dbReference>
<keyword evidence="11 16" id="KW-1133">Transmembrane helix</keyword>
<dbReference type="InterPro" id="IPR008207">
    <property type="entry name" value="Sig_transdc_His_kin_Hpt_dom"/>
</dbReference>
<feature type="domain" description="HAMP" evidence="19">
    <location>
        <begin position="215"/>
        <end position="268"/>
    </location>
</feature>